<evidence type="ECO:0000313" key="2">
    <source>
        <dbReference type="Proteomes" id="UP000192573"/>
    </source>
</evidence>
<name>A0A1V8P284_CITBR</name>
<proteinExistence type="predicted"/>
<comment type="caution">
    <text evidence="1">The sequence shown here is derived from an EMBL/GenBank/DDBJ whole genome shotgun (WGS) entry which is preliminary data.</text>
</comment>
<dbReference type="EMBL" id="NAEW01000002">
    <property type="protein sequence ID" value="OQM42790.1"/>
    <property type="molecule type" value="Genomic_DNA"/>
</dbReference>
<sequence>MFVVHGLPHDPTDHERVIGWAVIRPAPWHLVGVFATEYMARKELQVRGDGYHVQLGSYKLGSQDFRAFTFEL</sequence>
<evidence type="ECO:0000313" key="1">
    <source>
        <dbReference type="EMBL" id="OQM42790.1"/>
    </source>
</evidence>
<dbReference type="AlphaFoldDB" id="A0A1V8P284"/>
<reference evidence="1 2" key="1">
    <citation type="submission" date="2017-03" db="EMBL/GenBank/DDBJ databases">
        <authorList>
            <person name="Afonso C.L."/>
            <person name="Miller P.J."/>
            <person name="Scott M.A."/>
            <person name="Spackman E."/>
            <person name="Goraichik I."/>
            <person name="Dimitrov K.M."/>
            <person name="Suarez D.L."/>
            <person name="Swayne D.E."/>
        </authorList>
    </citation>
    <scope>NUCLEOTIDE SEQUENCE [LARGE SCALE GENOMIC DNA]</scope>
    <source>
        <strain evidence="1 2">ATCC 51113</strain>
    </source>
</reference>
<accession>A0A1V8P284</accession>
<protein>
    <submittedName>
        <fullName evidence="1">Uncharacterized protein</fullName>
    </submittedName>
</protein>
<organism evidence="1 2">
    <name type="scientific">Citrobacter braakii</name>
    <dbReference type="NCBI Taxonomy" id="57706"/>
    <lineage>
        <taxon>Bacteria</taxon>
        <taxon>Pseudomonadati</taxon>
        <taxon>Pseudomonadota</taxon>
        <taxon>Gammaproteobacteria</taxon>
        <taxon>Enterobacterales</taxon>
        <taxon>Enterobacteriaceae</taxon>
        <taxon>Citrobacter</taxon>
        <taxon>Citrobacter freundii complex</taxon>
    </lineage>
</organism>
<dbReference type="Proteomes" id="UP000192573">
    <property type="component" value="Unassembled WGS sequence"/>
</dbReference>
<gene>
    <name evidence="1" type="ORF">BZK42_04360</name>
</gene>